<organism evidence="6 7">
    <name type="scientific">Fodinicola feengrottensis</name>
    <dbReference type="NCBI Taxonomy" id="435914"/>
    <lineage>
        <taxon>Bacteria</taxon>
        <taxon>Bacillati</taxon>
        <taxon>Actinomycetota</taxon>
        <taxon>Actinomycetes</taxon>
        <taxon>Mycobacteriales</taxon>
        <taxon>Fodinicola</taxon>
    </lineage>
</organism>
<dbReference type="InterPro" id="IPR001647">
    <property type="entry name" value="HTH_TetR"/>
</dbReference>
<dbReference type="PANTHER" id="PTHR30055:SF234">
    <property type="entry name" value="HTH-TYPE TRANSCRIPTIONAL REGULATOR BETI"/>
    <property type="match status" value="1"/>
</dbReference>
<evidence type="ECO:0000313" key="6">
    <source>
        <dbReference type="EMBL" id="GAA1707108.1"/>
    </source>
</evidence>
<dbReference type="Gene3D" id="1.10.357.10">
    <property type="entry name" value="Tetracycline Repressor, domain 2"/>
    <property type="match status" value="1"/>
</dbReference>
<evidence type="ECO:0000256" key="4">
    <source>
        <dbReference type="PROSITE-ProRule" id="PRU00335"/>
    </source>
</evidence>
<accession>A0ABP4UPP5</accession>
<evidence type="ECO:0000256" key="2">
    <source>
        <dbReference type="ARBA" id="ARBA00023125"/>
    </source>
</evidence>
<evidence type="ECO:0000256" key="1">
    <source>
        <dbReference type="ARBA" id="ARBA00023015"/>
    </source>
</evidence>
<dbReference type="EMBL" id="BAAANY010000031">
    <property type="protein sequence ID" value="GAA1707108.1"/>
    <property type="molecule type" value="Genomic_DNA"/>
</dbReference>
<dbReference type="PANTHER" id="PTHR30055">
    <property type="entry name" value="HTH-TYPE TRANSCRIPTIONAL REGULATOR RUTR"/>
    <property type="match status" value="1"/>
</dbReference>
<dbReference type="Proteomes" id="UP001500618">
    <property type="component" value="Unassembled WGS sequence"/>
</dbReference>
<evidence type="ECO:0000313" key="7">
    <source>
        <dbReference type="Proteomes" id="UP001500618"/>
    </source>
</evidence>
<dbReference type="PROSITE" id="PS50977">
    <property type="entry name" value="HTH_TETR_2"/>
    <property type="match status" value="1"/>
</dbReference>
<comment type="caution">
    <text evidence="6">The sequence shown here is derived from an EMBL/GenBank/DDBJ whole genome shotgun (WGS) entry which is preliminary data.</text>
</comment>
<dbReference type="InterPro" id="IPR050109">
    <property type="entry name" value="HTH-type_TetR-like_transc_reg"/>
</dbReference>
<reference evidence="7" key="1">
    <citation type="journal article" date="2019" name="Int. J. Syst. Evol. Microbiol.">
        <title>The Global Catalogue of Microorganisms (GCM) 10K type strain sequencing project: providing services to taxonomists for standard genome sequencing and annotation.</title>
        <authorList>
            <consortium name="The Broad Institute Genomics Platform"/>
            <consortium name="The Broad Institute Genome Sequencing Center for Infectious Disease"/>
            <person name="Wu L."/>
            <person name="Ma J."/>
        </authorList>
    </citation>
    <scope>NUCLEOTIDE SEQUENCE [LARGE SCALE GENOMIC DNA]</scope>
    <source>
        <strain evidence="7">JCM 14718</strain>
    </source>
</reference>
<proteinExistence type="predicted"/>
<evidence type="ECO:0000259" key="5">
    <source>
        <dbReference type="PROSITE" id="PS50977"/>
    </source>
</evidence>
<keyword evidence="1" id="KW-0805">Transcription regulation</keyword>
<dbReference type="PRINTS" id="PR00455">
    <property type="entry name" value="HTHTETR"/>
</dbReference>
<sequence length="216" mass="23194">MPAISMRTRYSGAMAGVVRRTQAQRRAATRTALLDATLESLVEHGYANVTAAQIAARAGVTRGAQAHYFATKAELVTAALEHAADQITDKFRADPPICDSETKTVMALVDRLWDLHDSPTFVAIAELWLASRTDAELRPHVIRLDKRVTVAVTEILTSAAPGMMASPDATAVMLTALAVMRGVLLTSFVSSQRSVAALWATTRGELEKLIAVAADH</sequence>
<feature type="domain" description="HTH tetR-type" evidence="5">
    <location>
        <begin position="27"/>
        <end position="87"/>
    </location>
</feature>
<dbReference type="SUPFAM" id="SSF46689">
    <property type="entry name" value="Homeodomain-like"/>
    <property type="match status" value="1"/>
</dbReference>
<dbReference type="InterPro" id="IPR009057">
    <property type="entry name" value="Homeodomain-like_sf"/>
</dbReference>
<keyword evidence="3" id="KW-0804">Transcription</keyword>
<gene>
    <name evidence="6" type="ORF">GCM10009765_65750</name>
</gene>
<dbReference type="Pfam" id="PF00440">
    <property type="entry name" value="TetR_N"/>
    <property type="match status" value="1"/>
</dbReference>
<feature type="DNA-binding region" description="H-T-H motif" evidence="4">
    <location>
        <begin position="50"/>
        <end position="69"/>
    </location>
</feature>
<evidence type="ECO:0000256" key="3">
    <source>
        <dbReference type="ARBA" id="ARBA00023163"/>
    </source>
</evidence>
<protein>
    <submittedName>
        <fullName evidence="6">TetR/AcrR family transcriptional regulator</fullName>
    </submittedName>
</protein>
<keyword evidence="7" id="KW-1185">Reference proteome</keyword>
<name>A0ABP4UPP5_9ACTN</name>
<keyword evidence="2 4" id="KW-0238">DNA-binding</keyword>